<feature type="repeat" description="TPR" evidence="3">
    <location>
        <begin position="17"/>
        <end position="50"/>
    </location>
</feature>
<dbReference type="OrthoDB" id="1745898at2759"/>
<keyword evidence="5" id="KW-1185">Reference proteome</keyword>
<protein>
    <submittedName>
        <fullName evidence="4">Hsp70-Hsp90 organizing protein 3</fullName>
    </submittedName>
</protein>
<evidence type="ECO:0000313" key="4">
    <source>
        <dbReference type="EMBL" id="PQQ19888.1"/>
    </source>
</evidence>
<evidence type="ECO:0000256" key="2">
    <source>
        <dbReference type="ARBA" id="ARBA00022803"/>
    </source>
</evidence>
<proteinExistence type="predicted"/>
<dbReference type="PROSITE" id="PS50005">
    <property type="entry name" value="TPR"/>
    <property type="match status" value="1"/>
</dbReference>
<evidence type="ECO:0000256" key="1">
    <source>
        <dbReference type="ARBA" id="ARBA00022737"/>
    </source>
</evidence>
<keyword evidence="1" id="KW-0677">Repeat</keyword>
<name>A0A314ZRK9_PRUYE</name>
<reference evidence="4 5" key="1">
    <citation type="submission" date="2018-02" db="EMBL/GenBank/DDBJ databases">
        <title>Draft genome of wild Prunus yedoensis var. nudiflora.</title>
        <authorList>
            <person name="Baek S."/>
            <person name="Kim J.-H."/>
            <person name="Choi K."/>
            <person name="Kim G.-B."/>
            <person name="Cho A."/>
            <person name="Jang H."/>
            <person name="Shin C.-H."/>
            <person name="Yu H.-J."/>
            <person name="Mun J.-H."/>
        </authorList>
    </citation>
    <scope>NUCLEOTIDE SEQUENCE [LARGE SCALE GENOMIC DNA]</scope>
    <source>
        <strain evidence="5">cv. Jeju island</strain>
        <tissue evidence="4">Leaf</tissue>
    </source>
</reference>
<dbReference type="InterPro" id="IPR019734">
    <property type="entry name" value="TPR_rpt"/>
</dbReference>
<dbReference type="PANTHER" id="PTHR22904">
    <property type="entry name" value="TPR REPEAT CONTAINING PROTEIN"/>
    <property type="match status" value="1"/>
</dbReference>
<dbReference type="Gene3D" id="1.25.40.10">
    <property type="entry name" value="Tetratricopeptide repeat domain"/>
    <property type="match status" value="1"/>
</dbReference>
<dbReference type="PANTHER" id="PTHR22904:SF533">
    <property type="entry name" value="HSP70-HSP90 ORGANIZING PROTEIN 3"/>
    <property type="match status" value="1"/>
</dbReference>
<comment type="caution">
    <text evidence="4">The sequence shown here is derived from an EMBL/GenBank/DDBJ whole genome shotgun (WGS) entry which is preliminary data.</text>
</comment>
<dbReference type="Pfam" id="PF13414">
    <property type="entry name" value="TPR_11"/>
    <property type="match status" value="1"/>
</dbReference>
<dbReference type="SUPFAM" id="SSF48452">
    <property type="entry name" value="TPR-like"/>
    <property type="match status" value="1"/>
</dbReference>
<organism evidence="4 5">
    <name type="scientific">Prunus yedoensis var. nudiflora</name>
    <dbReference type="NCBI Taxonomy" id="2094558"/>
    <lineage>
        <taxon>Eukaryota</taxon>
        <taxon>Viridiplantae</taxon>
        <taxon>Streptophyta</taxon>
        <taxon>Embryophyta</taxon>
        <taxon>Tracheophyta</taxon>
        <taxon>Spermatophyta</taxon>
        <taxon>Magnoliopsida</taxon>
        <taxon>eudicotyledons</taxon>
        <taxon>Gunneridae</taxon>
        <taxon>Pentapetalae</taxon>
        <taxon>rosids</taxon>
        <taxon>fabids</taxon>
        <taxon>Rosales</taxon>
        <taxon>Rosaceae</taxon>
        <taxon>Amygdaloideae</taxon>
        <taxon>Amygdaleae</taxon>
        <taxon>Prunus</taxon>
    </lineage>
</organism>
<evidence type="ECO:0000256" key="3">
    <source>
        <dbReference type="PROSITE-ProRule" id="PRU00339"/>
    </source>
</evidence>
<accession>A0A314ZRK9</accession>
<sequence>MEVSEEESEAKKRKAEAIKEKEAGNAAYKKKDFDTAIQHYTKAMELDDEDISYIMNRAATYLEMGQLVRLTISLYCYHN</sequence>
<dbReference type="SMART" id="SM00028">
    <property type="entry name" value="TPR"/>
    <property type="match status" value="1"/>
</dbReference>
<dbReference type="EMBL" id="PJQY01000051">
    <property type="protein sequence ID" value="PQQ19888.1"/>
    <property type="molecule type" value="Genomic_DNA"/>
</dbReference>
<dbReference type="Proteomes" id="UP000250321">
    <property type="component" value="Unassembled WGS sequence"/>
</dbReference>
<gene>
    <name evidence="4" type="ORF">Pyn_18768</name>
</gene>
<dbReference type="InterPro" id="IPR011990">
    <property type="entry name" value="TPR-like_helical_dom_sf"/>
</dbReference>
<evidence type="ECO:0000313" key="5">
    <source>
        <dbReference type="Proteomes" id="UP000250321"/>
    </source>
</evidence>
<dbReference type="GO" id="GO:0051879">
    <property type="term" value="F:Hsp90 protein binding"/>
    <property type="evidence" value="ECO:0007669"/>
    <property type="project" value="TreeGrafter"/>
</dbReference>
<dbReference type="AlphaFoldDB" id="A0A314ZRK9"/>
<dbReference type="STRING" id="2094558.A0A314ZRK9"/>
<keyword evidence="2 3" id="KW-0802">TPR repeat</keyword>